<dbReference type="CDD" id="cd00090">
    <property type="entry name" value="HTH_ARSR"/>
    <property type="match status" value="1"/>
</dbReference>
<evidence type="ECO:0000256" key="2">
    <source>
        <dbReference type="ARBA" id="ARBA00023125"/>
    </source>
</evidence>
<organism evidence="5 6">
    <name type="scientific">Terriglobus aquaticus</name>
    <dbReference type="NCBI Taxonomy" id="940139"/>
    <lineage>
        <taxon>Bacteria</taxon>
        <taxon>Pseudomonadati</taxon>
        <taxon>Acidobacteriota</taxon>
        <taxon>Terriglobia</taxon>
        <taxon>Terriglobales</taxon>
        <taxon>Acidobacteriaceae</taxon>
        <taxon>Terriglobus</taxon>
    </lineage>
</organism>
<feature type="domain" description="HTH arsR-type" evidence="4">
    <location>
        <begin position="1"/>
        <end position="97"/>
    </location>
</feature>
<keyword evidence="2" id="KW-0238">DNA-binding</keyword>
<dbReference type="Proteomes" id="UP001634747">
    <property type="component" value="Unassembled WGS sequence"/>
</dbReference>
<dbReference type="InterPro" id="IPR001845">
    <property type="entry name" value="HTH_ArsR_DNA-bd_dom"/>
</dbReference>
<protein>
    <submittedName>
        <fullName evidence="5">ArsR/SmtB family transcription factor</fullName>
    </submittedName>
</protein>
<accession>A0ABW9KL22</accession>
<keyword evidence="6" id="KW-1185">Reference proteome</keyword>
<dbReference type="PANTHER" id="PTHR33154:SF33">
    <property type="entry name" value="TRANSCRIPTIONAL REPRESSOR SDPR"/>
    <property type="match status" value="1"/>
</dbReference>
<dbReference type="PRINTS" id="PR00778">
    <property type="entry name" value="HTHARSR"/>
</dbReference>
<gene>
    <name evidence="5" type="ORF">ACK2TP_09555</name>
</gene>
<evidence type="ECO:0000259" key="4">
    <source>
        <dbReference type="PROSITE" id="PS50987"/>
    </source>
</evidence>
<dbReference type="PANTHER" id="PTHR33154">
    <property type="entry name" value="TRANSCRIPTIONAL REGULATOR, ARSR FAMILY"/>
    <property type="match status" value="1"/>
</dbReference>
<reference evidence="5 6" key="1">
    <citation type="submission" date="2024-12" db="EMBL/GenBank/DDBJ databases">
        <authorList>
            <person name="Lee Y."/>
        </authorList>
    </citation>
    <scope>NUCLEOTIDE SEQUENCE [LARGE SCALE GENOMIC DNA]</scope>
    <source>
        <strain evidence="5 6">03SUJ4</strain>
    </source>
</reference>
<keyword evidence="3" id="KW-0804">Transcription</keyword>
<dbReference type="Gene3D" id="1.10.10.10">
    <property type="entry name" value="Winged helix-like DNA-binding domain superfamily/Winged helix DNA-binding domain"/>
    <property type="match status" value="1"/>
</dbReference>
<dbReference type="NCBIfam" id="NF033788">
    <property type="entry name" value="HTH_metalloreg"/>
    <property type="match status" value="1"/>
</dbReference>
<dbReference type="PROSITE" id="PS50987">
    <property type="entry name" value="HTH_ARSR_2"/>
    <property type="match status" value="1"/>
</dbReference>
<dbReference type="SUPFAM" id="SSF46785">
    <property type="entry name" value="Winged helix' DNA-binding domain"/>
    <property type="match status" value="1"/>
</dbReference>
<proteinExistence type="predicted"/>
<evidence type="ECO:0000313" key="6">
    <source>
        <dbReference type="Proteomes" id="UP001634747"/>
    </source>
</evidence>
<dbReference type="InterPro" id="IPR051081">
    <property type="entry name" value="HTH_MetalResp_TranReg"/>
</dbReference>
<comment type="caution">
    <text evidence="5">The sequence shown here is derived from an EMBL/GenBank/DDBJ whole genome shotgun (WGS) entry which is preliminary data.</text>
</comment>
<dbReference type="EMBL" id="JBJYXY010000001">
    <property type="protein sequence ID" value="MFN2976008.1"/>
    <property type="molecule type" value="Genomic_DNA"/>
</dbReference>
<dbReference type="InterPro" id="IPR011991">
    <property type="entry name" value="ArsR-like_HTH"/>
</dbReference>
<evidence type="ECO:0000256" key="3">
    <source>
        <dbReference type="ARBA" id="ARBA00023163"/>
    </source>
</evidence>
<dbReference type="Pfam" id="PF01022">
    <property type="entry name" value="HTH_5"/>
    <property type="match status" value="1"/>
</dbReference>
<dbReference type="InterPro" id="IPR036390">
    <property type="entry name" value="WH_DNA-bd_sf"/>
</dbReference>
<evidence type="ECO:0000256" key="1">
    <source>
        <dbReference type="ARBA" id="ARBA00023015"/>
    </source>
</evidence>
<dbReference type="SMART" id="SM00418">
    <property type="entry name" value="HTH_ARSR"/>
    <property type="match status" value="1"/>
</dbReference>
<keyword evidence="1" id="KW-0805">Transcription regulation</keyword>
<dbReference type="InterPro" id="IPR036388">
    <property type="entry name" value="WH-like_DNA-bd_sf"/>
</dbReference>
<sequence>MSRAAHPADVFSAIGEPRRREVIAVLSDGREHAVNEIVLRMEVGQPAVSKHLGALRKAGVVTMVKRGQHRMYRLEPKGLKPVHDWVKAFERHWTQQIGDIKQRAERKALDRLIRLDDDVNRRKEN</sequence>
<name>A0ABW9KL22_9BACT</name>
<dbReference type="RefSeq" id="WP_263412490.1">
    <property type="nucleotide sequence ID" value="NZ_BAABBH010000001.1"/>
</dbReference>
<evidence type="ECO:0000313" key="5">
    <source>
        <dbReference type="EMBL" id="MFN2976008.1"/>
    </source>
</evidence>